<dbReference type="Proteomes" id="UP000683139">
    <property type="component" value="Unassembled WGS sequence"/>
</dbReference>
<evidence type="ECO:0000256" key="2">
    <source>
        <dbReference type="ARBA" id="ARBA00022801"/>
    </source>
</evidence>
<dbReference type="Gene3D" id="2.60.120.200">
    <property type="match status" value="1"/>
</dbReference>
<feature type="compositionally biased region" description="Pro residues" evidence="3">
    <location>
        <begin position="366"/>
        <end position="375"/>
    </location>
</feature>
<comment type="similarity">
    <text evidence="1">Belongs to the glycosyl hydrolase 16 family.</text>
</comment>
<dbReference type="RefSeq" id="WP_213518317.1">
    <property type="nucleotide sequence ID" value="NZ_BOSE01000008.1"/>
</dbReference>
<dbReference type="InterPro" id="IPR003305">
    <property type="entry name" value="CenC_carb-bd"/>
</dbReference>
<dbReference type="GO" id="GO:0005975">
    <property type="term" value="P:carbohydrate metabolic process"/>
    <property type="evidence" value="ECO:0007669"/>
    <property type="project" value="InterPro"/>
</dbReference>
<dbReference type="PROSITE" id="PS51762">
    <property type="entry name" value="GH16_2"/>
    <property type="match status" value="1"/>
</dbReference>
<dbReference type="SUPFAM" id="SSF49899">
    <property type="entry name" value="Concanavalin A-like lectins/glucanases"/>
    <property type="match status" value="1"/>
</dbReference>
<evidence type="ECO:0000256" key="3">
    <source>
        <dbReference type="SAM" id="MobiDB-lite"/>
    </source>
</evidence>
<reference evidence="6" key="1">
    <citation type="submission" date="2021-03" db="EMBL/GenBank/DDBJ databases">
        <title>Antimicrobial resistance genes in bacteria isolated from Japanese honey, and their potential for conferring macrolide and lincosamide resistance in the American foulbrood pathogen Paenibacillus larvae.</title>
        <authorList>
            <person name="Okamoto M."/>
            <person name="Kumagai M."/>
            <person name="Kanamori H."/>
            <person name="Takamatsu D."/>
        </authorList>
    </citation>
    <scope>NUCLEOTIDE SEQUENCE</scope>
    <source>
        <strain evidence="6">J40TS1</strain>
    </source>
</reference>
<proteinExistence type="inferred from homology"/>
<dbReference type="Gene3D" id="2.60.120.260">
    <property type="entry name" value="Galactose-binding domain-like"/>
    <property type="match status" value="4"/>
</dbReference>
<name>A0A919YPD7_9BACL</name>
<accession>A0A919YPD7</accession>
<dbReference type="Pfam" id="PF00722">
    <property type="entry name" value="Glyco_hydro_16"/>
    <property type="match status" value="1"/>
</dbReference>
<dbReference type="InterPro" id="IPR050546">
    <property type="entry name" value="Glycosyl_Hydrlase_16"/>
</dbReference>
<dbReference type="EMBL" id="BOSE01000008">
    <property type="protein sequence ID" value="GIP18182.1"/>
    <property type="molecule type" value="Genomic_DNA"/>
</dbReference>
<evidence type="ECO:0000259" key="4">
    <source>
        <dbReference type="PROSITE" id="PS51272"/>
    </source>
</evidence>
<evidence type="ECO:0000313" key="6">
    <source>
        <dbReference type="EMBL" id="GIP18182.1"/>
    </source>
</evidence>
<gene>
    <name evidence="6" type="ORF">J40TS1_38240</name>
</gene>
<dbReference type="PANTHER" id="PTHR10963">
    <property type="entry name" value="GLYCOSYL HYDROLASE-RELATED"/>
    <property type="match status" value="1"/>
</dbReference>
<dbReference type="PANTHER" id="PTHR10963:SF55">
    <property type="entry name" value="GLYCOSIDE HYDROLASE FAMILY 16 PROTEIN"/>
    <property type="match status" value="1"/>
</dbReference>
<dbReference type="InterPro" id="IPR001119">
    <property type="entry name" value="SLH_dom"/>
</dbReference>
<protein>
    <submittedName>
        <fullName evidence="6">Uncharacterized protein</fullName>
    </submittedName>
</protein>
<feature type="domain" description="SLH" evidence="4">
    <location>
        <begin position="20"/>
        <end position="80"/>
    </location>
</feature>
<evidence type="ECO:0000259" key="5">
    <source>
        <dbReference type="PROSITE" id="PS51762"/>
    </source>
</evidence>
<dbReference type="InterPro" id="IPR000757">
    <property type="entry name" value="Beta-glucanase-like"/>
</dbReference>
<evidence type="ECO:0000256" key="1">
    <source>
        <dbReference type="ARBA" id="ARBA00006865"/>
    </source>
</evidence>
<dbReference type="SUPFAM" id="SSF49785">
    <property type="entry name" value="Galactose-binding domain-like"/>
    <property type="match status" value="4"/>
</dbReference>
<feature type="domain" description="GH16" evidence="5">
    <location>
        <begin position="369"/>
        <end position="639"/>
    </location>
</feature>
<dbReference type="InterPro" id="IPR008979">
    <property type="entry name" value="Galactose-bd-like_sf"/>
</dbReference>
<keyword evidence="2" id="KW-0378">Hydrolase</keyword>
<feature type="domain" description="SLH" evidence="4">
    <location>
        <begin position="146"/>
        <end position="209"/>
    </location>
</feature>
<keyword evidence="7" id="KW-1185">Reference proteome</keyword>
<feature type="region of interest" description="Disordered" evidence="3">
    <location>
        <begin position="344"/>
        <end position="378"/>
    </location>
</feature>
<dbReference type="GO" id="GO:0004553">
    <property type="term" value="F:hydrolase activity, hydrolyzing O-glycosyl compounds"/>
    <property type="evidence" value="ECO:0007669"/>
    <property type="project" value="InterPro"/>
</dbReference>
<dbReference type="InterPro" id="IPR013320">
    <property type="entry name" value="ConA-like_dom_sf"/>
</dbReference>
<dbReference type="Pfam" id="PF02018">
    <property type="entry name" value="CBM_4_9"/>
    <property type="match status" value="4"/>
</dbReference>
<feature type="compositionally biased region" description="Gly residues" evidence="3">
    <location>
        <begin position="349"/>
        <end position="361"/>
    </location>
</feature>
<organism evidence="6 7">
    <name type="scientific">Paenibacillus montaniterrae</name>
    <dbReference type="NCBI Taxonomy" id="429341"/>
    <lineage>
        <taxon>Bacteria</taxon>
        <taxon>Bacillati</taxon>
        <taxon>Bacillota</taxon>
        <taxon>Bacilli</taxon>
        <taxon>Bacillales</taxon>
        <taxon>Paenibacillaceae</taxon>
        <taxon>Paenibacillus</taxon>
    </lineage>
</organism>
<sequence>MKRQSIIWLLILTILLPSTIYGAESDKEREHWGATIMSEWHAKGMISGYPDGSLRPDEPITRAQFARLLHAVFQFSTAETGSVSFQDVQASDWFYNDVAAVLKAGIVQGYPDGSFKPNASVNRQDAAKMLAAAYKLAAVERESGLLAQYSDGHTVSGYARQSLESLLDQGAITGFPDGTIKPLKALTRAEAVTLLDRLSGQIIQEAGTYRGLTIEGNLVINTAGVALDHVKVTGNVYVTAGVGEGELQLSNAEIAGVLHINGGGSIDLKRASVQSLAVNKIAGKARVAISDQSHIEQLNVESDASIELDKESIIGTLAFMRGAEGSELKSTGKIEQLVNEAGIKLPDQQGGGDGTSSGGSGTTPAPTAPPQPTSPPAQQEWKLVWSDEFDGSGTNLDENGVDLDKWGYQLGTGAQYGLDGWGNNEQQYYRAENIAVEDGLLKITAKQEQYEGKPYTSGRLFTEPTFSQTYGKFEARIKLPAGEGLWPAFWMMPQDSDYGTWAASGEIDIMEARGRLLNEIGGALHYGRSWPNNKSAAKAYHFPEGEDITDFHIYGIEWEPGEIRWYVDGKLFQTINNWDSWGDGQPAKYAFPAPFDKPFYMILNLAVGGNYDGGRTPAASELPAEMLVDYVRVYDLVGRPYRQVEEPSIEVEPIAEPYKQAINGSYVYDAGYEQPITTITESAQPFDEDYWNFVYLDQFGGEGKLSIDTIDGTRFAKADIAQMGREVHSLQLIQHVTVGKGRWYKLSFDAKSQASRNMTVKIGGGESRGWSVYSENYEVPLTDSVQSYDMIFQMTADTDKQARLEFNMGLNQHAVWIGNVKLEQIEAPDPYNEEADKEPLADGNHIYNGSFDLGYIHRLTYWKLDTAGNAIAQLSVNPQQRELHASIINGGKQASDLALLQKGVSLVAGNDYELTFAARADQPRTIEAALLGGDGSLYGSAQSVTLNEQMKGYTVSFTVDAAAADSGQLAFWLGGAEGSIYLDDVKLVRTTNNSVGELPLELQFPLKNGDFSNGLNGWSEHVQGRYDGWDQQTGIEHVNGELLYTIASTGNNPWDVMLSQADLPLKKNQTYVISLDAKASQAREMEIVLETASYQRFVSERVALTTEWQSFSYELPVDQDAQLSFKLLLGKLEQAAEIGEHTVSIDNVRVEVKDARSKAFLAVNGSFDYGMEGWHTHVQGVYDGDSKASFTADSKALHASVEHAGANPWDIVLFQDAAALQKGKTYVVTFAARASTARTIDVVVENSAYVRSLNEQAKLTEEVQQISYEFTMASDEQAQLKFLLGKQADDAGEAHHVYIDNVRFELKDARAAAGELASEEHNLDAAQ</sequence>
<evidence type="ECO:0000313" key="7">
    <source>
        <dbReference type="Proteomes" id="UP000683139"/>
    </source>
</evidence>
<dbReference type="Pfam" id="PF00395">
    <property type="entry name" value="SLH"/>
    <property type="match status" value="3"/>
</dbReference>
<dbReference type="CDD" id="cd08023">
    <property type="entry name" value="GH16_laminarinase_like"/>
    <property type="match status" value="1"/>
</dbReference>
<dbReference type="PROSITE" id="PS51272">
    <property type="entry name" value="SLH"/>
    <property type="match status" value="3"/>
</dbReference>
<feature type="domain" description="SLH" evidence="4">
    <location>
        <begin position="81"/>
        <end position="144"/>
    </location>
</feature>
<comment type="caution">
    <text evidence="6">The sequence shown here is derived from an EMBL/GenBank/DDBJ whole genome shotgun (WGS) entry which is preliminary data.</text>
</comment>